<evidence type="ECO:0000313" key="3">
    <source>
        <dbReference type="Proteomes" id="UP000025227"/>
    </source>
</evidence>
<feature type="region of interest" description="Disordered" evidence="1">
    <location>
        <begin position="756"/>
        <end position="797"/>
    </location>
</feature>
<dbReference type="InterPro" id="IPR013087">
    <property type="entry name" value="Znf_C2H2_type"/>
</dbReference>
<dbReference type="InterPro" id="IPR018289">
    <property type="entry name" value="MULE_transposase_dom"/>
</dbReference>
<protein>
    <submittedName>
        <fullName evidence="4">C2H2-type domain-containing protein</fullName>
    </submittedName>
</protein>
<dbReference type="Proteomes" id="UP000025227">
    <property type="component" value="Unplaced"/>
</dbReference>
<dbReference type="Gene3D" id="3.30.160.60">
    <property type="entry name" value="Classic Zinc Finger"/>
    <property type="match status" value="1"/>
</dbReference>
<dbReference type="OrthoDB" id="5855243at2759"/>
<proteinExistence type="predicted"/>
<dbReference type="OMA" id="NDLETHM"/>
<name>A0A7I5E5L5_HAECO</name>
<feature type="compositionally biased region" description="Basic and acidic residues" evidence="1">
    <location>
        <begin position="771"/>
        <end position="787"/>
    </location>
</feature>
<dbReference type="Pfam" id="PF10551">
    <property type="entry name" value="MULE"/>
    <property type="match status" value="1"/>
</dbReference>
<accession>A0A7I5E5L5</accession>
<dbReference type="InterPro" id="IPR052797">
    <property type="entry name" value="RegFact_GeneExpr_CellDeath"/>
</dbReference>
<dbReference type="SMART" id="SM00355">
    <property type="entry name" value="ZnF_C2H2"/>
    <property type="match status" value="2"/>
</dbReference>
<dbReference type="PROSITE" id="PS00028">
    <property type="entry name" value="ZINC_FINGER_C2H2_1"/>
    <property type="match status" value="1"/>
</dbReference>
<keyword evidence="3" id="KW-1185">Reference proteome</keyword>
<evidence type="ECO:0000256" key="1">
    <source>
        <dbReference type="SAM" id="MobiDB-lite"/>
    </source>
</evidence>
<dbReference type="PANTHER" id="PTHR33936">
    <property type="entry name" value="PROTEIN CBG17840"/>
    <property type="match status" value="1"/>
</dbReference>
<organism evidence="3 4">
    <name type="scientific">Haemonchus contortus</name>
    <name type="common">Barber pole worm</name>
    <dbReference type="NCBI Taxonomy" id="6289"/>
    <lineage>
        <taxon>Eukaryota</taxon>
        <taxon>Metazoa</taxon>
        <taxon>Ecdysozoa</taxon>
        <taxon>Nematoda</taxon>
        <taxon>Chromadorea</taxon>
        <taxon>Rhabditida</taxon>
        <taxon>Rhabditina</taxon>
        <taxon>Rhabditomorpha</taxon>
        <taxon>Strongyloidea</taxon>
        <taxon>Trichostrongylidae</taxon>
        <taxon>Haemonchus</taxon>
    </lineage>
</organism>
<reference evidence="4" key="1">
    <citation type="submission" date="2020-12" db="UniProtKB">
        <authorList>
            <consortium name="WormBaseParasite"/>
        </authorList>
    </citation>
    <scope>IDENTIFICATION</scope>
    <source>
        <strain evidence="4">MHco3</strain>
    </source>
</reference>
<evidence type="ECO:0000313" key="4">
    <source>
        <dbReference type="WBParaSite" id="HCON_00011870-00001"/>
    </source>
</evidence>
<dbReference type="AlphaFoldDB" id="A0A7I5E5L5"/>
<dbReference type="PANTHER" id="PTHR33936:SF24">
    <property type="entry name" value="C2H2-TYPE DOMAIN-CONTAINING PROTEIN"/>
    <property type="match status" value="1"/>
</dbReference>
<feature type="domain" description="C2H2-type" evidence="2">
    <location>
        <begin position="81"/>
        <end position="102"/>
    </location>
</feature>
<dbReference type="WBParaSite" id="HCON_00011870-00001">
    <property type="protein sequence ID" value="HCON_00011870-00001"/>
    <property type="gene ID" value="HCON_00011870"/>
</dbReference>
<sequence length="797" mass="90866">MLKLPIYALTVSATGLKQAQNLFHSSRMSSASMWNCPICGRVMLKKNVYSHLKVVHRTVADEVFRIREEISREAGTATVICPLCEESFSTYDGLAQHCGATHADNGAGGRPQNYSIISEEFNNRQEYELWLTRRCEDTCTSLFKERVRTSGASSRLTLLCNRSGTYKKTGTQRASVSKKDVRYCSCHLNVTFNEGGTVAVKGCFGHVGHELDPALLKFSSQQRIYLKTLLEEHSMDYIISRLRKEDATKSTKLYFVVKQDLHNIIRKYRMAPGWRHDDDVTSLKLRYEENNPDDGIRYMELPRDPSGKGLQVVIITPLMLNWLMKYSSKGVSLDDTFHTTRYNLRLATLMVSDERDRGLPGAFLISGTMTSTDVERLFVEVKSLMPTFCPTTMVTDEAPCFFNGFRAVFPELPTKLHLCRFHIAQTWERKTKEVVEASMRSMVIEALRKLLKERQLDKFQRRFAEILAYLREKSQNTMAEYLERNYLGRIPSWASFANKGAILDTTMISERFHLRIKEEFLHRNSNCRLDAFVELLINAVEDLSESIAVKDRRRFAAAAYRLQETNKNHRRAETIYAQAPDLVVSVARNKWLVRNTAKTEEFDVTYEGPCPCDESINTHCLSCGVCAYVWTCTCLETRSGISCLHRHAVRIHSPEGLPPTERAIPTVPTLEPLIDMSAAPAQERREARNHLFNAIKSTYAVVEANASSLTKLDTDEAMDHLKKILHHIQLAAEIGPPFPSSTLAVRPELAQIGGKPELSRIPLHQRRKVKKEREPIKDLHEEVRRLTETSSDEEQDS</sequence>
<evidence type="ECO:0000259" key="2">
    <source>
        <dbReference type="PROSITE" id="PS00028"/>
    </source>
</evidence>